<dbReference type="GO" id="GO:0005737">
    <property type="term" value="C:cytoplasm"/>
    <property type="evidence" value="ECO:0007669"/>
    <property type="project" value="TreeGrafter"/>
</dbReference>
<accession>A0A6C0ESE2</accession>
<dbReference type="GO" id="GO:0005524">
    <property type="term" value="F:ATP binding"/>
    <property type="evidence" value="ECO:0007669"/>
    <property type="project" value="InterPro"/>
</dbReference>
<organism evidence="2">
    <name type="scientific">viral metagenome</name>
    <dbReference type="NCBI Taxonomy" id="1070528"/>
    <lineage>
        <taxon>unclassified sequences</taxon>
        <taxon>metagenomes</taxon>
        <taxon>organismal metagenomes</taxon>
    </lineage>
</organism>
<evidence type="ECO:0000259" key="1">
    <source>
        <dbReference type="Pfam" id="PF01712"/>
    </source>
</evidence>
<reference evidence="2" key="1">
    <citation type="journal article" date="2020" name="Nature">
        <title>Giant virus diversity and host interactions through global metagenomics.</title>
        <authorList>
            <person name="Schulz F."/>
            <person name="Roux S."/>
            <person name="Paez-Espino D."/>
            <person name="Jungbluth S."/>
            <person name="Walsh D.A."/>
            <person name="Denef V.J."/>
            <person name="McMahon K.D."/>
            <person name="Konstantinidis K.T."/>
            <person name="Eloe-Fadrosh E.A."/>
            <person name="Kyrpides N.C."/>
            <person name="Woyke T."/>
        </authorList>
    </citation>
    <scope>NUCLEOTIDE SEQUENCE</scope>
    <source>
        <strain evidence="2">GVMAG-M-3300009149-34</strain>
    </source>
</reference>
<dbReference type="InterPro" id="IPR050566">
    <property type="entry name" value="Deoxyribonucleoside_kinase"/>
</dbReference>
<feature type="domain" description="Deoxynucleoside kinase" evidence="1">
    <location>
        <begin position="5"/>
        <end position="200"/>
    </location>
</feature>
<dbReference type="PANTHER" id="PTHR10513">
    <property type="entry name" value="DEOXYNUCLEOSIDE KINASE"/>
    <property type="match status" value="1"/>
</dbReference>
<dbReference type="EMBL" id="MN738893">
    <property type="protein sequence ID" value="QHT30205.1"/>
    <property type="molecule type" value="Genomic_DNA"/>
</dbReference>
<protein>
    <recommendedName>
        <fullName evidence="1">Deoxynucleoside kinase domain-containing protein</fullName>
    </recommendedName>
</protein>
<name>A0A6C0ESE2_9ZZZZ</name>
<dbReference type="PIRSF" id="PIRSF000705">
    <property type="entry name" value="DNK"/>
    <property type="match status" value="1"/>
</dbReference>
<dbReference type="SUPFAM" id="SSF52540">
    <property type="entry name" value="P-loop containing nucleoside triphosphate hydrolases"/>
    <property type="match status" value="1"/>
</dbReference>
<dbReference type="CDD" id="cd01673">
    <property type="entry name" value="dNK"/>
    <property type="match status" value="1"/>
</dbReference>
<dbReference type="AlphaFoldDB" id="A0A6C0ESE2"/>
<dbReference type="InterPro" id="IPR031314">
    <property type="entry name" value="DNK_dom"/>
</dbReference>
<dbReference type="InterPro" id="IPR002624">
    <property type="entry name" value="DCK/DGK"/>
</dbReference>
<dbReference type="Gene3D" id="3.40.50.300">
    <property type="entry name" value="P-loop containing nucleotide triphosphate hydrolases"/>
    <property type="match status" value="1"/>
</dbReference>
<sequence length="235" mass="27417">MVYIFSIEGNIGSGKSTLVRVLSKNLHRVAHTPVVYVQEPVSEWDNIKDHDGKTILEKFYADQPKYAFSFQMMAYISRLSLLKRVIKENPTAILITERSVFTDKEVFAKMLYDEGKIEEVNYQIYLKWFDEFIEDIPITGLIYINTTPEKSKERVDIRARPGENIPLEYLKQCHNYHAGWINNFKKPVSLFDGNIDFIDSLDIQSLNKINSFILNHIEPKTHYATDPYMYTKCTS</sequence>
<dbReference type="PANTHER" id="PTHR10513:SF35">
    <property type="entry name" value="DEOXYADENOSINE KINASE"/>
    <property type="match status" value="1"/>
</dbReference>
<dbReference type="Pfam" id="PF01712">
    <property type="entry name" value="dNK"/>
    <property type="match status" value="1"/>
</dbReference>
<proteinExistence type="predicted"/>
<dbReference type="GO" id="GO:0019136">
    <property type="term" value="F:deoxynucleoside kinase activity"/>
    <property type="evidence" value="ECO:0007669"/>
    <property type="project" value="InterPro"/>
</dbReference>
<dbReference type="InterPro" id="IPR027417">
    <property type="entry name" value="P-loop_NTPase"/>
</dbReference>
<evidence type="ECO:0000313" key="2">
    <source>
        <dbReference type="EMBL" id="QHT30205.1"/>
    </source>
</evidence>